<evidence type="ECO:0000313" key="12">
    <source>
        <dbReference type="EMBL" id="AWP06528.1"/>
    </source>
</evidence>
<dbReference type="GO" id="GO:0005212">
    <property type="term" value="F:structural constituent of eye lens"/>
    <property type="evidence" value="ECO:0007669"/>
    <property type="project" value="UniProtKB-KW"/>
</dbReference>
<dbReference type="Pfam" id="PF00030">
    <property type="entry name" value="Crystall"/>
    <property type="match status" value="4"/>
</dbReference>
<keyword evidence="4" id="KW-0273">Eye lens protein</keyword>
<dbReference type="FunFam" id="2.60.20.10:FF:000002">
    <property type="entry name" value="Crystallin, beta B2"/>
    <property type="match status" value="2"/>
</dbReference>
<evidence type="ECO:0000256" key="9">
    <source>
        <dbReference type="ARBA" id="ARBA00033396"/>
    </source>
</evidence>
<protein>
    <recommendedName>
        <fullName evidence="3">Beta-crystallin B2</fullName>
    </recommendedName>
    <alternativeName>
        <fullName evidence="8">Beta-B2 crystallin</fullName>
    </alternativeName>
    <alternativeName>
        <fullName evidence="9">Beta-crystallin Bp</fullName>
    </alternativeName>
</protein>
<proteinExistence type="inferred from homology"/>
<dbReference type="PROSITE" id="PS50915">
    <property type="entry name" value="CRYSTALLIN_BETA_GAMMA"/>
    <property type="match status" value="6"/>
</dbReference>
<dbReference type="GO" id="GO:0002088">
    <property type="term" value="P:lens development in camera-type eye"/>
    <property type="evidence" value="ECO:0007669"/>
    <property type="project" value="TreeGrafter"/>
</dbReference>
<evidence type="ECO:0000256" key="3">
    <source>
        <dbReference type="ARBA" id="ARBA00019517"/>
    </source>
</evidence>
<dbReference type="AlphaFoldDB" id="A0A2U9BQR6"/>
<dbReference type="Gene3D" id="2.60.20.10">
    <property type="entry name" value="Crystallins"/>
    <property type="match status" value="4"/>
</dbReference>
<organism evidence="12 13">
    <name type="scientific">Scophthalmus maximus</name>
    <name type="common">Turbot</name>
    <name type="synonym">Psetta maxima</name>
    <dbReference type="NCBI Taxonomy" id="52904"/>
    <lineage>
        <taxon>Eukaryota</taxon>
        <taxon>Metazoa</taxon>
        <taxon>Chordata</taxon>
        <taxon>Craniata</taxon>
        <taxon>Vertebrata</taxon>
        <taxon>Euteleostomi</taxon>
        <taxon>Actinopterygii</taxon>
        <taxon>Neopterygii</taxon>
        <taxon>Teleostei</taxon>
        <taxon>Neoteleostei</taxon>
        <taxon>Acanthomorphata</taxon>
        <taxon>Carangaria</taxon>
        <taxon>Pleuronectiformes</taxon>
        <taxon>Pleuronectoidei</taxon>
        <taxon>Scophthalmidae</taxon>
        <taxon>Scophthalmus</taxon>
    </lineage>
</organism>
<dbReference type="STRING" id="52904.ENSSMAP00000030915"/>
<evidence type="ECO:0000256" key="7">
    <source>
        <dbReference type="ARBA" id="ARBA00025922"/>
    </source>
</evidence>
<feature type="domain" description="Beta/gamma crystallin 'Greek key'" evidence="11">
    <location>
        <begin position="323"/>
        <end position="364"/>
    </location>
</feature>
<feature type="compositionally biased region" description="Basic and acidic residues" evidence="10">
    <location>
        <begin position="1"/>
        <end position="15"/>
    </location>
</feature>
<dbReference type="InterPro" id="IPR050252">
    <property type="entry name" value="Beta/Gamma-Crystallin"/>
</dbReference>
<dbReference type="InterPro" id="IPR011024">
    <property type="entry name" value="G_crystallin-like"/>
</dbReference>
<comment type="subunit">
    <text evidence="7">Homo/heterodimer, or complexes of higher-order. The structure of beta-crystallin oligomers seems to be stabilized through interactions between the N-terminal arms.</text>
</comment>
<evidence type="ECO:0000313" key="13">
    <source>
        <dbReference type="Proteomes" id="UP000246464"/>
    </source>
</evidence>
<keyword evidence="6" id="KW-0007">Acetylation</keyword>
<feature type="domain" description="Beta/gamma crystallin 'Greek key'" evidence="11">
    <location>
        <begin position="233"/>
        <end position="272"/>
    </location>
</feature>
<dbReference type="PANTHER" id="PTHR11818">
    <property type="entry name" value="BETA/GAMMA CRYSTALLIN"/>
    <property type="match status" value="1"/>
</dbReference>
<comment type="function">
    <text evidence="1">Crystallins are the dominant structural components of the vertebrate eye lens.</text>
</comment>
<dbReference type="EMBL" id="CP026251">
    <property type="protein sequence ID" value="AWP06528.1"/>
    <property type="molecule type" value="Genomic_DNA"/>
</dbReference>
<feature type="domain" description="Beta/gamma crystallin 'Greek key'" evidence="11">
    <location>
        <begin position="77"/>
        <end position="121"/>
    </location>
</feature>
<reference evidence="12 13" key="1">
    <citation type="submission" date="2017-12" db="EMBL/GenBank/DDBJ databases">
        <title>Integrating genomic resources of turbot (Scophthalmus maximus) in depth evaluation of genetic and physical mapping variation across individuals.</title>
        <authorList>
            <person name="Martinez P."/>
        </authorList>
    </citation>
    <scope>NUCLEOTIDE SEQUENCE [LARGE SCALE GENOMIC DNA]</scope>
</reference>
<feature type="region of interest" description="Disordered" evidence="10">
    <location>
        <begin position="1"/>
        <end position="30"/>
    </location>
</feature>
<evidence type="ECO:0000256" key="8">
    <source>
        <dbReference type="ARBA" id="ARBA00031014"/>
    </source>
</evidence>
<dbReference type="SMART" id="SM00247">
    <property type="entry name" value="XTALbg"/>
    <property type="match status" value="4"/>
</dbReference>
<evidence type="ECO:0000256" key="6">
    <source>
        <dbReference type="ARBA" id="ARBA00022990"/>
    </source>
</evidence>
<feature type="domain" description="Beta/gamma crystallin 'Greek key'" evidence="11">
    <location>
        <begin position="273"/>
        <end position="317"/>
    </location>
</feature>
<dbReference type="InterPro" id="IPR001064">
    <property type="entry name" value="Beta/gamma_crystallin"/>
</dbReference>
<feature type="domain" description="Beta/gamma crystallin 'Greek key'" evidence="11">
    <location>
        <begin position="365"/>
        <end position="407"/>
    </location>
</feature>
<gene>
    <name evidence="12" type="ORF">SMAX5B_018747</name>
</gene>
<dbReference type="PRINTS" id="PR01367">
    <property type="entry name" value="BGCRYSTALLIN"/>
</dbReference>
<evidence type="ECO:0000256" key="1">
    <source>
        <dbReference type="ARBA" id="ARBA00003689"/>
    </source>
</evidence>
<dbReference type="Proteomes" id="UP000246464">
    <property type="component" value="Chromosome 9"/>
</dbReference>
<evidence type="ECO:0000259" key="11">
    <source>
        <dbReference type="PROSITE" id="PS50915"/>
    </source>
</evidence>
<keyword evidence="13" id="KW-1185">Reference proteome</keyword>
<evidence type="ECO:0000256" key="4">
    <source>
        <dbReference type="ARBA" id="ARBA00022613"/>
    </source>
</evidence>
<keyword evidence="5" id="KW-0677">Repeat</keyword>
<feature type="domain" description="Beta/gamma crystallin 'Greek key'" evidence="11">
    <location>
        <begin position="127"/>
        <end position="168"/>
    </location>
</feature>
<evidence type="ECO:0000256" key="5">
    <source>
        <dbReference type="ARBA" id="ARBA00022737"/>
    </source>
</evidence>
<dbReference type="PANTHER" id="PTHR11818:SF11">
    <property type="entry name" value="BETA-CRYSTALLIN B2"/>
    <property type="match status" value="1"/>
</dbReference>
<dbReference type="FunFam" id="2.60.20.10:FF:000005">
    <property type="entry name" value="Crystallin, beta B1"/>
    <property type="match status" value="2"/>
</dbReference>
<name>A0A2U9BQR6_SCOMX</name>
<accession>A0A2U9BQR6</accession>
<dbReference type="SUPFAM" id="SSF49695">
    <property type="entry name" value="gamma-Crystallin-like"/>
    <property type="match status" value="2"/>
</dbReference>
<evidence type="ECO:0000256" key="10">
    <source>
        <dbReference type="SAM" id="MobiDB-lite"/>
    </source>
</evidence>
<sequence>MVFKEVEEQRTRRMSEQQSAPEQLATGKSQGGAGATYKVVLFEFENFQGSKAEFSTECKDVTEKGLEKVGSVIVESGPWLGYDRHGFTGEQFILEKGEYPRWDTWTNSQNSYSLFSLRPLKVDSADHKLHLYESPGFTGRKMEIVDDDVPSLWGHGFQDRVASVKALNGTWVGYLYPGYRGRQFVFERGDFKHWNDWEAPAPQIHFLLADPFTMATDHQNPASKQQQPGTSAFKLVIYEQENFQGRCHELTGPCNNLQEAGVEKVGSILVLCGPWVGYEQGNCKGEQYVFEKGEYPRWDSWTNSRRSDTLVAFRPIKVDSQEHKIVLYENPSFAGKKIEIIDDDVPSFHAHGYQEKVSSVRVQSGTWVGYQYPGYRGYQFLFEKGEYKDSTEFGAQIPQIQSVRRIRDMQWHQRGAFHPVN</sequence>
<comment type="similarity">
    <text evidence="2">Belongs to the beta/gamma-crystallin family.</text>
</comment>
<evidence type="ECO:0000256" key="2">
    <source>
        <dbReference type="ARBA" id="ARBA00009646"/>
    </source>
</evidence>
<dbReference type="GO" id="GO:0007601">
    <property type="term" value="P:visual perception"/>
    <property type="evidence" value="ECO:0007669"/>
    <property type="project" value="TreeGrafter"/>
</dbReference>